<proteinExistence type="predicted"/>
<gene>
    <name evidence="1" type="ORF">BS47DRAFT_763997</name>
</gene>
<evidence type="ECO:0000313" key="2">
    <source>
        <dbReference type="Proteomes" id="UP000886523"/>
    </source>
</evidence>
<keyword evidence="2" id="KW-1185">Reference proteome</keyword>
<organism evidence="1 2">
    <name type="scientific">Hydnum rufescens UP504</name>
    <dbReference type="NCBI Taxonomy" id="1448309"/>
    <lineage>
        <taxon>Eukaryota</taxon>
        <taxon>Fungi</taxon>
        <taxon>Dikarya</taxon>
        <taxon>Basidiomycota</taxon>
        <taxon>Agaricomycotina</taxon>
        <taxon>Agaricomycetes</taxon>
        <taxon>Cantharellales</taxon>
        <taxon>Hydnaceae</taxon>
        <taxon>Hydnum</taxon>
    </lineage>
</organism>
<reference evidence="1" key="1">
    <citation type="journal article" date="2020" name="Nat. Commun.">
        <title>Large-scale genome sequencing of mycorrhizal fungi provides insights into the early evolution of symbiotic traits.</title>
        <authorList>
            <person name="Miyauchi S."/>
            <person name="Kiss E."/>
            <person name="Kuo A."/>
            <person name="Drula E."/>
            <person name="Kohler A."/>
            <person name="Sanchez-Garcia M."/>
            <person name="Morin E."/>
            <person name="Andreopoulos B."/>
            <person name="Barry K.W."/>
            <person name="Bonito G."/>
            <person name="Buee M."/>
            <person name="Carver A."/>
            <person name="Chen C."/>
            <person name="Cichocki N."/>
            <person name="Clum A."/>
            <person name="Culley D."/>
            <person name="Crous P.W."/>
            <person name="Fauchery L."/>
            <person name="Girlanda M."/>
            <person name="Hayes R.D."/>
            <person name="Keri Z."/>
            <person name="LaButti K."/>
            <person name="Lipzen A."/>
            <person name="Lombard V."/>
            <person name="Magnuson J."/>
            <person name="Maillard F."/>
            <person name="Murat C."/>
            <person name="Nolan M."/>
            <person name="Ohm R.A."/>
            <person name="Pangilinan J."/>
            <person name="Pereira M.F."/>
            <person name="Perotto S."/>
            <person name="Peter M."/>
            <person name="Pfister S."/>
            <person name="Riley R."/>
            <person name="Sitrit Y."/>
            <person name="Stielow J.B."/>
            <person name="Szollosi G."/>
            <person name="Zifcakova L."/>
            <person name="Stursova M."/>
            <person name="Spatafora J.W."/>
            <person name="Tedersoo L."/>
            <person name="Vaario L.M."/>
            <person name="Yamada A."/>
            <person name="Yan M."/>
            <person name="Wang P."/>
            <person name="Xu J."/>
            <person name="Bruns T."/>
            <person name="Baldrian P."/>
            <person name="Vilgalys R."/>
            <person name="Dunand C."/>
            <person name="Henrissat B."/>
            <person name="Grigoriev I.V."/>
            <person name="Hibbett D."/>
            <person name="Nagy L.G."/>
            <person name="Martin F.M."/>
        </authorList>
    </citation>
    <scope>NUCLEOTIDE SEQUENCE</scope>
    <source>
        <strain evidence="1">UP504</strain>
    </source>
</reference>
<dbReference type="EMBL" id="MU128912">
    <property type="protein sequence ID" value="KAF9520414.1"/>
    <property type="molecule type" value="Genomic_DNA"/>
</dbReference>
<comment type="caution">
    <text evidence="1">The sequence shown here is derived from an EMBL/GenBank/DDBJ whole genome shotgun (WGS) entry which is preliminary data.</text>
</comment>
<protein>
    <submittedName>
        <fullName evidence="1">Uncharacterized protein</fullName>
    </submittedName>
</protein>
<sequence>MPKHAEEAEILLRPVKSPHWHPWPPVAQSATGAADLAPSTRWFCRTALLPVTFPWAKEIWVPNSPENALRGRPKFKNVQSLFHHHRCFCIFLSVRTVMTYCTVLYSFGGHASLEISNITLEPHATPVREWVVKRQRKKSLNSMMLMDSGHNSK</sequence>
<name>A0A9P6B9U4_9AGAM</name>
<dbReference type="AlphaFoldDB" id="A0A9P6B9U4"/>
<evidence type="ECO:0000313" key="1">
    <source>
        <dbReference type="EMBL" id="KAF9520414.1"/>
    </source>
</evidence>
<dbReference type="Proteomes" id="UP000886523">
    <property type="component" value="Unassembled WGS sequence"/>
</dbReference>
<accession>A0A9P6B9U4</accession>